<dbReference type="EMBL" id="FNMZ01000001">
    <property type="protein sequence ID" value="SDW25914.1"/>
    <property type="molecule type" value="Genomic_DNA"/>
</dbReference>
<dbReference type="Proteomes" id="UP000199118">
    <property type="component" value="Unassembled WGS sequence"/>
</dbReference>
<name>A0A1H2S429_9RHOB</name>
<keyword evidence="1" id="KW-1133">Transmembrane helix</keyword>
<reference evidence="3 4" key="1">
    <citation type="submission" date="2016-10" db="EMBL/GenBank/DDBJ databases">
        <authorList>
            <person name="de Groot N.N."/>
        </authorList>
    </citation>
    <scope>NUCLEOTIDE SEQUENCE [LARGE SCALE GENOMIC DNA]</scope>
    <source>
        <strain evidence="3 4">DSM 17890</strain>
    </source>
</reference>
<protein>
    <recommendedName>
        <fullName evidence="5">VPLPA-CTERM protein sorting domain-containing protein</fullName>
    </recommendedName>
</protein>
<evidence type="ECO:0000313" key="3">
    <source>
        <dbReference type="EMBL" id="SDW25914.1"/>
    </source>
</evidence>
<proteinExistence type="predicted"/>
<feature type="chain" id="PRO_5011730766" description="VPLPA-CTERM protein sorting domain-containing protein" evidence="2">
    <location>
        <begin position="30"/>
        <end position="212"/>
    </location>
</feature>
<evidence type="ECO:0008006" key="5">
    <source>
        <dbReference type="Google" id="ProtNLM"/>
    </source>
</evidence>
<keyword evidence="1" id="KW-0812">Transmembrane</keyword>
<keyword evidence="4" id="KW-1185">Reference proteome</keyword>
<dbReference type="PROSITE" id="PS51257">
    <property type="entry name" value="PROKAR_LIPOPROTEIN"/>
    <property type="match status" value="1"/>
</dbReference>
<sequence length="212" mass="21604">MSFRLPALGPVLGAAIAASCLLLPAGDAAALPAMTTYTTTLTPSDPGASIGRLEIRWRTGLDSGDVLHTDLDLLELKLFAPASDFVIVEDLAIAGGVVQPLGNVARAGDGISFRFDLDAFALDGAAGLEDIRNDVHSIAPTATVNAVLEAASAFDLLTARVYQDGALIGGWDGSVGVRTVVPLPAAGALMAGGLVMLGAAGRRRRGRSRTAA</sequence>
<feature type="signal peptide" evidence="2">
    <location>
        <begin position="1"/>
        <end position="29"/>
    </location>
</feature>
<feature type="transmembrane region" description="Helical" evidence="1">
    <location>
        <begin position="181"/>
        <end position="200"/>
    </location>
</feature>
<evidence type="ECO:0000313" key="4">
    <source>
        <dbReference type="Proteomes" id="UP000199118"/>
    </source>
</evidence>
<evidence type="ECO:0000256" key="1">
    <source>
        <dbReference type="SAM" id="Phobius"/>
    </source>
</evidence>
<accession>A0A1H2S429</accession>
<dbReference type="AlphaFoldDB" id="A0A1H2S429"/>
<dbReference type="RefSeq" id="WP_092679568.1">
    <property type="nucleotide sequence ID" value="NZ_FNMZ01000001.1"/>
</dbReference>
<gene>
    <name evidence="3" type="ORF">SAMN05444336_101529</name>
</gene>
<keyword evidence="1" id="KW-0472">Membrane</keyword>
<organism evidence="3 4">
    <name type="scientific">Albimonas donghaensis</name>
    <dbReference type="NCBI Taxonomy" id="356660"/>
    <lineage>
        <taxon>Bacteria</taxon>
        <taxon>Pseudomonadati</taxon>
        <taxon>Pseudomonadota</taxon>
        <taxon>Alphaproteobacteria</taxon>
        <taxon>Rhodobacterales</taxon>
        <taxon>Paracoccaceae</taxon>
        <taxon>Albimonas</taxon>
    </lineage>
</organism>
<evidence type="ECO:0000256" key="2">
    <source>
        <dbReference type="SAM" id="SignalP"/>
    </source>
</evidence>
<keyword evidence="2" id="KW-0732">Signal</keyword>